<protein>
    <submittedName>
        <fullName evidence="4">Cell wall hydrolase</fullName>
    </submittedName>
</protein>
<comment type="caution">
    <text evidence="4">The sequence shown here is derived from an EMBL/GenBank/DDBJ whole genome shotgun (WGS) entry which is preliminary data.</text>
</comment>
<keyword evidence="5" id="KW-1185">Reference proteome</keyword>
<organism evidence="4 5">
    <name type="scientific">Lawsonibacter hominis</name>
    <dbReference type="NCBI Taxonomy" id="2763053"/>
    <lineage>
        <taxon>Bacteria</taxon>
        <taxon>Bacillati</taxon>
        <taxon>Bacillota</taxon>
        <taxon>Clostridia</taxon>
        <taxon>Eubacteriales</taxon>
        <taxon>Oscillospiraceae</taxon>
        <taxon>Lawsonibacter</taxon>
    </lineage>
</organism>
<evidence type="ECO:0000313" key="4">
    <source>
        <dbReference type="EMBL" id="MBC5734085.1"/>
    </source>
</evidence>
<dbReference type="RefSeq" id="WP_186907971.1">
    <property type="nucleotide sequence ID" value="NZ_JACOPP010000012.1"/>
</dbReference>
<dbReference type="Proteomes" id="UP000661435">
    <property type="component" value="Unassembled WGS sequence"/>
</dbReference>
<gene>
    <name evidence="4" type="ORF">H8S57_10155</name>
</gene>
<evidence type="ECO:0000313" key="5">
    <source>
        <dbReference type="Proteomes" id="UP000661435"/>
    </source>
</evidence>
<evidence type="ECO:0000259" key="3">
    <source>
        <dbReference type="Pfam" id="PF07833"/>
    </source>
</evidence>
<reference evidence="4" key="1">
    <citation type="submission" date="2020-08" db="EMBL/GenBank/DDBJ databases">
        <title>Genome public.</title>
        <authorList>
            <person name="Liu C."/>
            <person name="Sun Q."/>
        </authorList>
    </citation>
    <scope>NUCLEOTIDE SEQUENCE</scope>
    <source>
        <strain evidence="4">NSJ-51</strain>
    </source>
</reference>
<feature type="domain" description="Cell wall hydrolase SleB" evidence="2">
    <location>
        <begin position="172"/>
        <end position="270"/>
    </location>
</feature>
<feature type="domain" description="Copper amine oxidase-like N-terminal" evidence="3">
    <location>
        <begin position="33"/>
        <end position="139"/>
    </location>
</feature>
<dbReference type="EMBL" id="JACOPP010000012">
    <property type="protein sequence ID" value="MBC5734085.1"/>
    <property type="molecule type" value="Genomic_DNA"/>
</dbReference>
<accession>A0A8J6JGZ6</accession>
<dbReference type="InterPro" id="IPR036582">
    <property type="entry name" value="Mao_N_sf"/>
</dbReference>
<dbReference type="InterPro" id="IPR012854">
    <property type="entry name" value="Cu_amine_oxidase-like_N"/>
</dbReference>
<evidence type="ECO:0000259" key="2">
    <source>
        <dbReference type="Pfam" id="PF07486"/>
    </source>
</evidence>
<evidence type="ECO:0000256" key="1">
    <source>
        <dbReference type="SAM" id="SignalP"/>
    </source>
</evidence>
<feature type="signal peptide" evidence="1">
    <location>
        <begin position="1"/>
        <end position="24"/>
    </location>
</feature>
<keyword evidence="1" id="KW-0732">Signal</keyword>
<name>A0A8J6JGZ6_9FIRM</name>
<sequence>MKKRAICAALCLTLCIALGGQAAAAERGVSFILNGAVLETEIAAQVIDQTVYVSYWPIVQALYPDAAAVWANHRAEVTTEGLALYIKPGAKYIEANGRYLYVPEGVQVQGYDILVPIRVLGRALGAYINWNGASSAVEITSGSSPIPSGTLAYQEDVVYWLSRIIYAESGNQSLDGKIAVGNVVLNRVASPRFPNTVYEVIFQRNQFTPAMTGSINRTPSAESVIAAKLCLDGANTAGDALYFVNPNMSPYSWASRNRPYVATIGAHAFFA</sequence>
<dbReference type="InterPro" id="IPR011105">
    <property type="entry name" value="Cell_wall_hydrolase_SleB"/>
</dbReference>
<dbReference type="Pfam" id="PF07486">
    <property type="entry name" value="Hydrolase_2"/>
    <property type="match status" value="1"/>
</dbReference>
<dbReference type="Gene3D" id="1.10.10.2520">
    <property type="entry name" value="Cell wall hydrolase SleB, domain 1"/>
    <property type="match status" value="1"/>
</dbReference>
<feature type="chain" id="PRO_5039378262" evidence="1">
    <location>
        <begin position="25"/>
        <end position="271"/>
    </location>
</feature>
<dbReference type="Gene3D" id="6.20.240.60">
    <property type="match status" value="1"/>
</dbReference>
<dbReference type="Pfam" id="PF07833">
    <property type="entry name" value="Cu_amine_oxidN1"/>
    <property type="match status" value="1"/>
</dbReference>
<proteinExistence type="predicted"/>
<dbReference type="GO" id="GO:0016787">
    <property type="term" value="F:hydrolase activity"/>
    <property type="evidence" value="ECO:0007669"/>
    <property type="project" value="UniProtKB-KW"/>
</dbReference>
<dbReference type="SUPFAM" id="SSF55383">
    <property type="entry name" value="Copper amine oxidase, domain N"/>
    <property type="match status" value="1"/>
</dbReference>
<dbReference type="InterPro" id="IPR042047">
    <property type="entry name" value="SleB_dom1"/>
</dbReference>
<dbReference type="AlphaFoldDB" id="A0A8J6JGZ6"/>
<keyword evidence="4" id="KW-0378">Hydrolase</keyword>